<dbReference type="Proteomes" id="UP000199290">
    <property type="component" value="Unassembled WGS sequence"/>
</dbReference>
<protein>
    <submittedName>
        <fullName evidence="1">Uncharacterized protein</fullName>
    </submittedName>
</protein>
<dbReference type="EMBL" id="FOYV01000001">
    <property type="protein sequence ID" value="SFR44242.1"/>
    <property type="molecule type" value="Genomic_DNA"/>
</dbReference>
<dbReference type="AlphaFoldDB" id="A0A1I6GPS1"/>
<evidence type="ECO:0000313" key="1">
    <source>
        <dbReference type="EMBL" id="SFR44242.1"/>
    </source>
</evidence>
<keyword evidence="2" id="KW-1185">Reference proteome</keyword>
<name>A0A1I6GPS1_9GAMM</name>
<evidence type="ECO:0000313" key="2">
    <source>
        <dbReference type="Proteomes" id="UP000199290"/>
    </source>
</evidence>
<gene>
    <name evidence="1" type="ORF">SAMN04488073_1306</name>
</gene>
<accession>A0A1I6GPS1</accession>
<dbReference type="RefSeq" id="WP_091987391.1">
    <property type="nucleotide sequence ID" value="NZ_FOYV01000001.1"/>
</dbReference>
<organism evidence="1 2">
    <name type="scientific">Marinobacter gudaonensis</name>
    <dbReference type="NCBI Taxonomy" id="375760"/>
    <lineage>
        <taxon>Bacteria</taxon>
        <taxon>Pseudomonadati</taxon>
        <taxon>Pseudomonadota</taxon>
        <taxon>Gammaproteobacteria</taxon>
        <taxon>Pseudomonadales</taxon>
        <taxon>Marinobacteraceae</taxon>
        <taxon>Marinobacter</taxon>
    </lineage>
</organism>
<sequence>MIRKWLSQWRSESLDPLSRNIGIAKTNLLDLAGEFDSPALRERIDDIIRFVGTYDKRALVASYRSQLDTMFDELASSQDGDRVEAVFIEHDLWSQKAVMACFGGGDYALMDGSDYLDSGAFGDHLITLTGEFDYSELWSVIDEDELSGFEDSHCPDSGLLGFTKDYLAAVSFLYMSRALQELQEARTSAHLVNRVHVYANEHDGEHVTLSAPFSE</sequence>
<reference evidence="2" key="1">
    <citation type="submission" date="2016-10" db="EMBL/GenBank/DDBJ databases">
        <authorList>
            <person name="Varghese N."/>
            <person name="Submissions S."/>
        </authorList>
    </citation>
    <scope>NUCLEOTIDE SEQUENCE [LARGE SCALE GENOMIC DNA]</scope>
    <source>
        <strain evidence="2">CGMCC 1.6294</strain>
    </source>
</reference>
<proteinExistence type="predicted"/>